<proteinExistence type="predicted"/>
<name>A0A3A8EEC2_9GAMM</name>
<feature type="non-terminal residue" evidence="2">
    <location>
        <position position="123"/>
    </location>
</feature>
<reference evidence="2 3" key="1">
    <citation type="submission" date="2018-09" db="EMBL/GenBank/DDBJ databases">
        <title>The draft genome of Acinetobacter spp. strains.</title>
        <authorList>
            <person name="Qin J."/>
            <person name="Feng Y."/>
            <person name="Zong Z."/>
        </authorList>
    </citation>
    <scope>NUCLEOTIDE SEQUENCE [LARGE SCALE GENOMIC DNA]</scope>
    <source>
        <strain evidence="2 3">WCHAc060115</strain>
    </source>
</reference>
<gene>
    <name evidence="2" type="ORF">D7V20_19590</name>
</gene>
<sequence>ITTPQAVIGTGANTTTLTSTVNGLDVGGDKITNVANATAASDAVNKGQLDSVVNTGFKVGADTNPVGGAVTHKLGNQLDIVASAKDATKTYDTSNLTTEVAQDAVTGKTTVTVSMKKDATFDS</sequence>
<dbReference type="InterPro" id="IPR008635">
    <property type="entry name" value="Coiled_stalk_dom"/>
</dbReference>
<dbReference type="GO" id="GO:0019867">
    <property type="term" value="C:outer membrane"/>
    <property type="evidence" value="ECO:0007669"/>
    <property type="project" value="InterPro"/>
</dbReference>
<evidence type="ECO:0000313" key="3">
    <source>
        <dbReference type="Proteomes" id="UP000280405"/>
    </source>
</evidence>
<organism evidence="2 3">
    <name type="scientific">Acinetobacter rongchengensis</name>
    <dbReference type="NCBI Taxonomy" id="2419601"/>
    <lineage>
        <taxon>Bacteria</taxon>
        <taxon>Pseudomonadati</taxon>
        <taxon>Pseudomonadota</taxon>
        <taxon>Gammaproteobacteria</taxon>
        <taxon>Moraxellales</taxon>
        <taxon>Moraxellaceae</taxon>
        <taxon>Acinetobacter</taxon>
    </lineage>
</organism>
<accession>A0A3A8EEC2</accession>
<feature type="non-terminal residue" evidence="2">
    <location>
        <position position="1"/>
    </location>
</feature>
<protein>
    <recommendedName>
        <fullName evidence="1">Trimeric autotransporter adhesin YadA-like stalk domain-containing protein</fullName>
    </recommendedName>
</protein>
<dbReference type="InterPro" id="IPR011049">
    <property type="entry name" value="Serralysin-like_metalloprot_C"/>
</dbReference>
<dbReference type="AlphaFoldDB" id="A0A3A8EEC2"/>
<comment type="caution">
    <text evidence="2">The sequence shown here is derived from an EMBL/GenBank/DDBJ whole genome shotgun (WGS) entry which is preliminary data.</text>
</comment>
<keyword evidence="3" id="KW-1185">Reference proteome</keyword>
<dbReference type="Pfam" id="PF05662">
    <property type="entry name" value="YadA_stalk"/>
    <property type="match status" value="1"/>
</dbReference>
<evidence type="ECO:0000259" key="1">
    <source>
        <dbReference type="Pfam" id="PF05662"/>
    </source>
</evidence>
<dbReference type="SUPFAM" id="SSF101967">
    <property type="entry name" value="Adhesin YadA, collagen-binding domain"/>
    <property type="match status" value="1"/>
</dbReference>
<dbReference type="EMBL" id="RAXT01000214">
    <property type="protein sequence ID" value="RKG29200.1"/>
    <property type="molecule type" value="Genomic_DNA"/>
</dbReference>
<dbReference type="RefSeq" id="WP_147395835.1">
    <property type="nucleotide sequence ID" value="NZ_RAXT01000214.1"/>
</dbReference>
<evidence type="ECO:0000313" key="2">
    <source>
        <dbReference type="EMBL" id="RKG29200.1"/>
    </source>
</evidence>
<dbReference type="Proteomes" id="UP000280405">
    <property type="component" value="Unassembled WGS sequence"/>
</dbReference>
<feature type="domain" description="Trimeric autotransporter adhesin YadA-like stalk" evidence="1">
    <location>
        <begin position="30"/>
        <end position="55"/>
    </location>
</feature>